<dbReference type="AlphaFoldDB" id="A0A975AJK4"/>
<organism evidence="1 2">
    <name type="scientific">Shewanella cyperi</name>
    <dbReference type="NCBI Taxonomy" id="2814292"/>
    <lineage>
        <taxon>Bacteria</taxon>
        <taxon>Pseudomonadati</taxon>
        <taxon>Pseudomonadota</taxon>
        <taxon>Gammaproteobacteria</taxon>
        <taxon>Alteromonadales</taxon>
        <taxon>Shewanellaceae</taxon>
        <taxon>Shewanella</taxon>
    </lineage>
</organism>
<dbReference type="RefSeq" id="WP_207324392.1">
    <property type="nucleotide sequence ID" value="NZ_CP071504.1"/>
</dbReference>
<dbReference type="Pfam" id="PF09932">
    <property type="entry name" value="DUF2164"/>
    <property type="match status" value="1"/>
</dbReference>
<dbReference type="InterPro" id="IPR018680">
    <property type="entry name" value="DUF2164"/>
</dbReference>
<evidence type="ECO:0000313" key="2">
    <source>
        <dbReference type="Proteomes" id="UP000663281"/>
    </source>
</evidence>
<dbReference type="Proteomes" id="UP000663281">
    <property type="component" value="Chromosome"/>
</dbReference>
<dbReference type="KEGG" id="scyp:JYB88_13055"/>
<dbReference type="EMBL" id="CP071504">
    <property type="protein sequence ID" value="QSX29160.1"/>
    <property type="molecule type" value="Genomic_DNA"/>
</dbReference>
<keyword evidence="2" id="KW-1185">Reference proteome</keyword>
<protein>
    <submittedName>
        <fullName evidence="1">DUF2164 domain-containing protein</fullName>
    </submittedName>
</protein>
<sequence>MAKIEFPPEQKARLVAKLQSYLDRELEVELGQFDAEFMLDFIGREFGAYFYNQGLQDAQAMMLSRLETVSEAIWELEQPLG</sequence>
<evidence type="ECO:0000313" key="1">
    <source>
        <dbReference type="EMBL" id="QSX29160.1"/>
    </source>
</evidence>
<proteinExistence type="predicted"/>
<reference evidence="1 2" key="1">
    <citation type="submission" date="2021-03" db="EMBL/GenBank/DDBJ databases">
        <title>Novel species identification of genus Shewanella.</title>
        <authorList>
            <person name="Liu G."/>
            <person name="Zhang Q."/>
        </authorList>
    </citation>
    <scope>NUCLEOTIDE SEQUENCE [LARGE SCALE GENOMIC DNA]</scope>
    <source>
        <strain evidence="1 2">FJAT-53726</strain>
    </source>
</reference>
<accession>A0A975AJK4</accession>
<gene>
    <name evidence="1" type="ORF">JYB88_13055</name>
</gene>
<name>A0A975AJK4_9GAMM</name>